<dbReference type="EMBL" id="HBFC01000023">
    <property type="protein sequence ID" value="CAD8697333.1"/>
    <property type="molecule type" value="Transcribed_RNA"/>
</dbReference>
<feature type="domain" description="CASTOR/POLLUX/SYM8 ion channel conserved" evidence="8">
    <location>
        <begin position="530"/>
        <end position="614"/>
    </location>
</feature>
<dbReference type="Pfam" id="PF06241">
    <property type="entry name" value="Castor_Poll_mid"/>
    <property type="match status" value="1"/>
</dbReference>
<dbReference type="Gene3D" id="3.40.50.720">
    <property type="entry name" value="NAD(P)-binding Rossmann-like Domain"/>
    <property type="match status" value="2"/>
</dbReference>
<keyword evidence="5" id="KW-0406">Ion transport</keyword>
<dbReference type="AlphaFoldDB" id="A0A7S0S669"/>
<sequence length="917" mass="97293">MHTTRPALWPGSVKVASARALLQHPRTFHRSLATNNRSSLVTKTTSATEGAQPALPSMSRTRICRLASGIPVVAAATSGGIGRLSTRGPINIRCFVGDGFVHSSSDDGGDAERPQPPKSILAALASDGDGVHGEISGVHAIGGGSGCGGPNVAKAAAAMAFGTAAMFAGIALAPPPLAPRPAFAAATVSSSASSSSIHEHDYCSGDIIAYQIQKVFGLPLFGKICCLLVFTVPMVAIGGMAYKMVGPDEKGGEVESWSDAMANSFYLLNNVPGADATSDATFKRAVVTQAIVFVGMFVFAIIIGIISDEIASKVDEVKTGNNKVVERDHTVVVNWNSQLVPLLKQMAVAKAERVGTFDRPVVILADLDKETMDGELAEAMEGCPPLHVVTRRGTPFDVENLIKVNAFAARRVIILHPHESFGGGGVGWGDGSLESTTAAAEEKAKSVAFQRQQREEAHKATVVLNLRAHSSHGNPDVVVQMPFRLPANQDLVAHALKITQRQDPTAGVANVDHVAMSHVQVHGSENTGKICSFSAFQPGTSKVFECLFLQSEETPEFYLTSAPQLEGMTFGEAWRMLPQATLCGLRAPDGTVRLAPHDDTIIGANAEVVLLAETPVVKMSPPDESIIPRRGSEAAFMRRVKQKSRQRPLNILFAGYSRQATPVAVGLAMEMAPRGSVVTILAKDIPVDDLLALKSTKNCKVKVLSGVPTSHRDLTAARVQDMDTVVIMPRRVVDPAEADSSVLATVLQIDAICAEANGGKWSKAKSQATHEDCVRMPHIVVTLNTDSARDILERLCSPDVSASNRPAPDIIMSDDIVGGALLQVAANPKLAGLFDALLETDGHEVYLRDGELYGGGLTRGEEGTEVTWGTICERARVRKELALGIMRASSEFIISPAKAETFIIEAGDRLIVLATDL</sequence>
<evidence type="ECO:0000256" key="1">
    <source>
        <dbReference type="ARBA" id="ARBA00004127"/>
    </source>
</evidence>
<dbReference type="PANTHER" id="PTHR31563">
    <property type="entry name" value="ION CHANNEL POLLUX-RELATED"/>
    <property type="match status" value="1"/>
</dbReference>
<keyword evidence="6 7" id="KW-0472">Membrane</keyword>
<evidence type="ECO:0000256" key="4">
    <source>
        <dbReference type="ARBA" id="ARBA00022989"/>
    </source>
</evidence>
<dbReference type="InterPro" id="IPR010420">
    <property type="entry name" value="CASTOR/POLLUX/SYM8_dom"/>
</dbReference>
<keyword evidence="4 7" id="KW-1133">Transmembrane helix</keyword>
<feature type="transmembrane region" description="Helical" evidence="7">
    <location>
        <begin position="286"/>
        <end position="306"/>
    </location>
</feature>
<gene>
    <name evidence="9" type="ORF">MANT1106_LOCUS12</name>
</gene>
<evidence type="ECO:0000256" key="6">
    <source>
        <dbReference type="ARBA" id="ARBA00023136"/>
    </source>
</evidence>
<reference evidence="9" key="1">
    <citation type="submission" date="2021-01" db="EMBL/GenBank/DDBJ databases">
        <authorList>
            <person name="Corre E."/>
            <person name="Pelletier E."/>
            <person name="Niang G."/>
            <person name="Scheremetjew M."/>
            <person name="Finn R."/>
            <person name="Kale V."/>
            <person name="Holt S."/>
            <person name="Cochrane G."/>
            <person name="Meng A."/>
            <person name="Brown T."/>
            <person name="Cohen L."/>
        </authorList>
    </citation>
    <scope>NUCLEOTIDE SEQUENCE</scope>
    <source>
        <strain evidence="9">SL-175</strain>
    </source>
</reference>
<evidence type="ECO:0000256" key="3">
    <source>
        <dbReference type="ARBA" id="ARBA00022692"/>
    </source>
</evidence>
<dbReference type="GO" id="GO:0012505">
    <property type="term" value="C:endomembrane system"/>
    <property type="evidence" value="ECO:0007669"/>
    <property type="project" value="UniProtKB-SubCell"/>
</dbReference>
<comment type="subcellular location">
    <subcellularLocation>
        <location evidence="1">Endomembrane system</location>
        <topology evidence="1">Multi-pass membrane protein</topology>
    </subcellularLocation>
</comment>
<name>A0A7S0S669_9CHLO</name>
<evidence type="ECO:0000256" key="7">
    <source>
        <dbReference type="SAM" id="Phobius"/>
    </source>
</evidence>
<proteinExistence type="predicted"/>
<evidence type="ECO:0000256" key="2">
    <source>
        <dbReference type="ARBA" id="ARBA00022448"/>
    </source>
</evidence>
<evidence type="ECO:0000256" key="5">
    <source>
        <dbReference type="ARBA" id="ARBA00023065"/>
    </source>
</evidence>
<organism evidence="9">
    <name type="scientific">Mantoniella antarctica</name>
    <dbReference type="NCBI Taxonomy" id="81844"/>
    <lineage>
        <taxon>Eukaryota</taxon>
        <taxon>Viridiplantae</taxon>
        <taxon>Chlorophyta</taxon>
        <taxon>Mamiellophyceae</taxon>
        <taxon>Mamiellales</taxon>
        <taxon>Mamiellaceae</taxon>
        <taxon>Mantoniella</taxon>
    </lineage>
</organism>
<dbReference type="InterPro" id="IPR044849">
    <property type="entry name" value="CASTOR/POLLUX/SYM8-like"/>
</dbReference>
<keyword evidence="2" id="KW-0813">Transport</keyword>
<dbReference type="GO" id="GO:0006811">
    <property type="term" value="P:monoatomic ion transport"/>
    <property type="evidence" value="ECO:0007669"/>
    <property type="project" value="UniProtKB-KW"/>
</dbReference>
<evidence type="ECO:0000313" key="9">
    <source>
        <dbReference type="EMBL" id="CAD8697333.1"/>
    </source>
</evidence>
<feature type="transmembrane region" description="Helical" evidence="7">
    <location>
        <begin position="220"/>
        <end position="242"/>
    </location>
</feature>
<evidence type="ECO:0000259" key="8">
    <source>
        <dbReference type="Pfam" id="PF06241"/>
    </source>
</evidence>
<keyword evidence="3 7" id="KW-0812">Transmembrane</keyword>
<protein>
    <recommendedName>
        <fullName evidence="8">CASTOR/POLLUX/SYM8 ion channel conserved domain-containing protein</fullName>
    </recommendedName>
</protein>
<dbReference type="PANTHER" id="PTHR31563:SF10">
    <property type="entry name" value="ION CHANNEL POLLUX-RELATED"/>
    <property type="match status" value="1"/>
</dbReference>
<accession>A0A7S0S669</accession>